<feature type="transmembrane region" description="Helical" evidence="2">
    <location>
        <begin position="102"/>
        <end position="126"/>
    </location>
</feature>
<dbReference type="PRINTS" id="PR02072">
    <property type="entry name" value="4JOINTEDBOX1"/>
</dbReference>
<feature type="region of interest" description="Disordered" evidence="1">
    <location>
        <begin position="437"/>
        <end position="459"/>
    </location>
</feature>
<feature type="region of interest" description="Disordered" evidence="1">
    <location>
        <begin position="1"/>
        <end position="21"/>
    </location>
</feature>
<dbReference type="CTD" id="37089"/>
<dbReference type="GeneID" id="117570461"/>
<keyword evidence="4 5" id="KW-0808">Transferase</keyword>
<sequence length="678" mass="74965">MYDIKRLEAGQQQQQQQPQQQPIEKILSDRLCGTTALQQLQLTCSVITPTPRNSNTHCSNISNSSLSSSSSSNCSSINSNPIEATHMTLLTLRRRRAFQRRACLLSILAAFVFGMALGVIVPMLGLPDYFANTSSSGSSLSDEPIVRSLNLSDDPPPLPYSVAFIRDEAVESELSANLELSAEQVFRNAFHLEQDKNAPDSMIVKKLDTNDGSIKEFHVQRISNGRYRKGPERRLSKSSSSAATATASKSLAKPQLQLQHQATSTTAARDQQLQQAGIIESNIYWGELVEQALPKGFAAEDQHSWERYVAGQGQVTRLEQGCGRMQNRLVVFADGTRACARYRQNTDQIQGEIFSYYLGQLLNISNLAPSAATVIDTTTPSWSSALGDITQAQWKERRPVVLTRWLADLEPAGIPQPFQPLERHLNKHDVWNLTQQLQHQQLKRESSESEGEGESGSMSRGLLKRLEAAAASSQTVDHQSRMLEESAKELLSSTGTATATATATATTTSSTTALLQRLIELAQWSDLIVFDYLIANLDRVVNNLYNFQWNADIMAAPAHNLARQRDTQLLVFLDNESGLLHGYRLLKKYEAYHSLLLDNLCIFRRPTIEALQRLRAGGAGGADGGAGTKLRELFERTTSPNVRDVLPSLPDKSIKILAERIDRVLAQVQKCSDSNKSS</sequence>
<evidence type="ECO:0000313" key="5">
    <source>
        <dbReference type="RefSeq" id="XP_051860327.1"/>
    </source>
</evidence>
<dbReference type="PANTHER" id="PTHR13147">
    <property type="entry name" value="FOUR-JOINTED BOX PROTEIN 1"/>
    <property type="match status" value="1"/>
</dbReference>
<dbReference type="AlphaFoldDB" id="A0A9C6SUW7"/>
<dbReference type="PANTHER" id="PTHR13147:SF5">
    <property type="entry name" value="FOUR-JOINTED BOX PROTEIN 1"/>
    <property type="match status" value="1"/>
</dbReference>
<keyword evidence="3" id="KW-1185">Reference proteome</keyword>
<dbReference type="GO" id="GO:0005615">
    <property type="term" value="C:extracellular space"/>
    <property type="evidence" value="ECO:0007669"/>
    <property type="project" value="TreeGrafter"/>
</dbReference>
<dbReference type="RefSeq" id="XP_051860326.1">
    <property type="nucleotide sequence ID" value="XM_052004366.1"/>
</dbReference>
<evidence type="ECO:0000256" key="2">
    <source>
        <dbReference type="SAM" id="Phobius"/>
    </source>
</evidence>
<feature type="region of interest" description="Disordered" evidence="1">
    <location>
        <begin position="227"/>
        <end position="255"/>
    </location>
</feature>
<keyword evidence="4 5" id="KW-0723">Serine/threonine-protein kinase</keyword>
<dbReference type="OrthoDB" id="10055077at2759"/>
<evidence type="ECO:0000256" key="1">
    <source>
        <dbReference type="SAM" id="MobiDB-lite"/>
    </source>
</evidence>
<proteinExistence type="predicted"/>
<dbReference type="InterPro" id="IPR024868">
    <property type="entry name" value="FJX1/FJ"/>
</dbReference>
<keyword evidence="2" id="KW-1133">Transmembrane helix</keyword>
<dbReference type="GO" id="GO:0004674">
    <property type="term" value="F:protein serine/threonine kinase activity"/>
    <property type="evidence" value="ECO:0007669"/>
    <property type="project" value="UniProtKB-KW"/>
</dbReference>
<dbReference type="Proteomes" id="UP000515160">
    <property type="component" value="Chromosome 3"/>
</dbReference>
<gene>
    <name evidence="4 5" type="primary">LOC117570461</name>
</gene>
<keyword evidence="2" id="KW-0812">Transmembrane</keyword>
<evidence type="ECO:0000313" key="4">
    <source>
        <dbReference type="RefSeq" id="XP_051860326.1"/>
    </source>
</evidence>
<organism evidence="3 4">
    <name type="scientific">Drosophila albomicans</name>
    <name type="common">Fruit fly</name>
    <dbReference type="NCBI Taxonomy" id="7291"/>
    <lineage>
        <taxon>Eukaryota</taxon>
        <taxon>Metazoa</taxon>
        <taxon>Ecdysozoa</taxon>
        <taxon>Arthropoda</taxon>
        <taxon>Hexapoda</taxon>
        <taxon>Insecta</taxon>
        <taxon>Pterygota</taxon>
        <taxon>Neoptera</taxon>
        <taxon>Endopterygota</taxon>
        <taxon>Diptera</taxon>
        <taxon>Brachycera</taxon>
        <taxon>Muscomorpha</taxon>
        <taxon>Ephydroidea</taxon>
        <taxon>Drosophilidae</taxon>
        <taxon>Drosophila</taxon>
    </lineage>
</organism>
<name>A0A9C6SUW7_DROAB</name>
<protein>
    <submittedName>
        <fullName evidence="4 5">Extracellular serine/threonine protein kinase four-jointed</fullName>
    </submittedName>
</protein>
<feature type="compositionally biased region" description="Low complexity" evidence="1">
    <location>
        <begin position="237"/>
        <end position="253"/>
    </location>
</feature>
<reference evidence="4 5" key="1">
    <citation type="submission" date="2025-04" db="UniProtKB">
        <authorList>
            <consortium name="RefSeq"/>
        </authorList>
    </citation>
    <scope>IDENTIFICATION</scope>
    <source>
        <strain evidence="4 5">15112-1751.03</strain>
        <tissue evidence="4 5">Whole Adult</tissue>
    </source>
</reference>
<keyword evidence="2" id="KW-0472">Membrane</keyword>
<dbReference type="RefSeq" id="XP_051860327.1">
    <property type="nucleotide sequence ID" value="XM_052004367.1"/>
</dbReference>
<dbReference type="GO" id="GO:0007267">
    <property type="term" value="P:cell-cell signaling"/>
    <property type="evidence" value="ECO:0007669"/>
    <property type="project" value="TreeGrafter"/>
</dbReference>
<feature type="compositionally biased region" description="Low complexity" evidence="1">
    <location>
        <begin position="11"/>
        <end position="21"/>
    </location>
</feature>
<evidence type="ECO:0000313" key="3">
    <source>
        <dbReference type="Proteomes" id="UP000515160"/>
    </source>
</evidence>
<accession>A0A9C6SUW7</accession>
<keyword evidence="4 5" id="KW-0418">Kinase</keyword>